<dbReference type="Pfam" id="PF09335">
    <property type="entry name" value="VTT_dom"/>
    <property type="match status" value="1"/>
</dbReference>
<feature type="transmembrane region" description="Helical" evidence="7">
    <location>
        <begin position="83"/>
        <end position="116"/>
    </location>
</feature>
<gene>
    <name evidence="10" type="ORF">SAMN04489751_1717</name>
</gene>
<accession>A0A1H1R774</accession>
<dbReference type="GO" id="GO:0005886">
    <property type="term" value="C:plasma membrane"/>
    <property type="evidence" value="ECO:0007669"/>
    <property type="project" value="UniProtKB-SubCell"/>
</dbReference>
<feature type="transmembrane region" description="Helical" evidence="7">
    <location>
        <begin position="175"/>
        <end position="197"/>
    </location>
</feature>
<dbReference type="Proteomes" id="UP000199700">
    <property type="component" value="Chromosome"/>
</dbReference>
<evidence type="ECO:0000256" key="7">
    <source>
        <dbReference type="RuleBase" id="RU366058"/>
    </source>
</evidence>
<protein>
    <recommendedName>
        <fullName evidence="7">TVP38/TMEM64 family membrane protein</fullName>
    </recommendedName>
</protein>
<dbReference type="RefSeq" id="WP_092104820.1">
    <property type="nucleotide sequence ID" value="NZ_LT629739.1"/>
</dbReference>
<keyword evidence="11" id="KW-1185">Reference proteome</keyword>
<dbReference type="InterPro" id="IPR015414">
    <property type="entry name" value="TMEM64"/>
</dbReference>
<feature type="compositionally biased region" description="Basic and acidic residues" evidence="8">
    <location>
        <begin position="232"/>
        <end position="248"/>
    </location>
</feature>
<keyword evidence="3 7" id="KW-1003">Cell membrane</keyword>
<evidence type="ECO:0000256" key="6">
    <source>
        <dbReference type="ARBA" id="ARBA00023136"/>
    </source>
</evidence>
<feature type="domain" description="VTT" evidence="9">
    <location>
        <begin position="79"/>
        <end position="195"/>
    </location>
</feature>
<keyword evidence="5 7" id="KW-1133">Transmembrane helix</keyword>
<dbReference type="OrthoDB" id="5242213at2"/>
<evidence type="ECO:0000256" key="2">
    <source>
        <dbReference type="ARBA" id="ARBA00008640"/>
    </source>
</evidence>
<sequence>MPSDENSAPPQGAHGESRVPWGSILRNVALALAVLAGLWLAFNVHLPSLDGLQKQIADAGFWGFGIFILLYAVVAATPIPVTIMAVAGGLAFGLVFGTILSMIGVLAGCFGGYWISRALGRDTVMKLLGNHAEAIESRLTNGGFYAVCTLRLMPGFPYWPVNYGSGALGIRSRTFLIATAVSALPGQLSLVAVGAFIGSPGIITGTAVGISWALVIVLTILTFRRWKSAQKHPADSESEGGREGEVSPKVEGSPDNEAKPED</sequence>
<evidence type="ECO:0000256" key="4">
    <source>
        <dbReference type="ARBA" id="ARBA00022692"/>
    </source>
</evidence>
<dbReference type="PANTHER" id="PTHR12677">
    <property type="entry name" value="GOLGI APPARATUS MEMBRANE PROTEIN TVP38-RELATED"/>
    <property type="match status" value="1"/>
</dbReference>
<keyword evidence="6 7" id="KW-0472">Membrane</keyword>
<dbReference type="STRING" id="629680.SAMN04489751_1717"/>
<evidence type="ECO:0000256" key="3">
    <source>
        <dbReference type="ARBA" id="ARBA00022475"/>
    </source>
</evidence>
<organism evidence="10 11">
    <name type="scientific">Brevibacterium sandarakinum</name>
    <dbReference type="NCBI Taxonomy" id="629680"/>
    <lineage>
        <taxon>Bacteria</taxon>
        <taxon>Bacillati</taxon>
        <taxon>Actinomycetota</taxon>
        <taxon>Actinomycetes</taxon>
        <taxon>Micrococcales</taxon>
        <taxon>Brevibacteriaceae</taxon>
        <taxon>Brevibacterium</taxon>
    </lineage>
</organism>
<comment type="similarity">
    <text evidence="2 7">Belongs to the TVP38/TMEM64 family.</text>
</comment>
<evidence type="ECO:0000313" key="11">
    <source>
        <dbReference type="Proteomes" id="UP000199700"/>
    </source>
</evidence>
<evidence type="ECO:0000256" key="5">
    <source>
        <dbReference type="ARBA" id="ARBA00022989"/>
    </source>
</evidence>
<feature type="transmembrane region" description="Helical" evidence="7">
    <location>
        <begin position="203"/>
        <end position="223"/>
    </location>
</feature>
<proteinExistence type="inferred from homology"/>
<dbReference type="AlphaFoldDB" id="A0A1H1R774"/>
<name>A0A1H1R774_BRESA</name>
<dbReference type="InterPro" id="IPR032816">
    <property type="entry name" value="VTT_dom"/>
</dbReference>
<evidence type="ECO:0000313" key="10">
    <source>
        <dbReference type="EMBL" id="SDS30729.1"/>
    </source>
</evidence>
<feature type="transmembrane region" description="Helical" evidence="7">
    <location>
        <begin position="56"/>
        <end position="77"/>
    </location>
</feature>
<feature type="region of interest" description="Disordered" evidence="8">
    <location>
        <begin position="230"/>
        <end position="262"/>
    </location>
</feature>
<dbReference type="EMBL" id="LT629739">
    <property type="protein sequence ID" value="SDS30729.1"/>
    <property type="molecule type" value="Genomic_DNA"/>
</dbReference>
<evidence type="ECO:0000259" key="9">
    <source>
        <dbReference type="Pfam" id="PF09335"/>
    </source>
</evidence>
<evidence type="ECO:0000256" key="1">
    <source>
        <dbReference type="ARBA" id="ARBA00004651"/>
    </source>
</evidence>
<reference evidence="10" key="1">
    <citation type="submission" date="2016-10" db="EMBL/GenBank/DDBJ databases">
        <authorList>
            <person name="Varghese N."/>
            <person name="Submissions S."/>
        </authorList>
    </citation>
    <scope>NUCLEOTIDE SEQUENCE [LARGE SCALE GENOMIC DNA]</scope>
    <source>
        <strain evidence="10">DSM 22082</strain>
    </source>
</reference>
<dbReference type="PANTHER" id="PTHR12677:SF59">
    <property type="entry name" value="GOLGI APPARATUS MEMBRANE PROTEIN TVP38-RELATED"/>
    <property type="match status" value="1"/>
</dbReference>
<comment type="subcellular location">
    <subcellularLocation>
        <location evidence="1 7">Cell membrane</location>
        <topology evidence="1 7">Multi-pass membrane protein</topology>
    </subcellularLocation>
</comment>
<evidence type="ECO:0000256" key="8">
    <source>
        <dbReference type="SAM" id="MobiDB-lite"/>
    </source>
</evidence>
<feature type="transmembrane region" description="Helical" evidence="7">
    <location>
        <begin position="24"/>
        <end position="44"/>
    </location>
</feature>
<keyword evidence="4 7" id="KW-0812">Transmembrane</keyword>